<protein>
    <recommendedName>
        <fullName evidence="3">NADH:ubiquinone reductase (non-electrogenic)</fullName>
        <ecNumber evidence="3">1.6.5.9</ecNumber>
    </recommendedName>
</protein>
<dbReference type="Pfam" id="PF07992">
    <property type="entry name" value="Pyr_redox_2"/>
    <property type="match status" value="1"/>
</dbReference>
<dbReference type="Proteomes" id="UP000188993">
    <property type="component" value="Chromosome"/>
</dbReference>
<feature type="transmembrane region" description="Helical" evidence="12">
    <location>
        <begin position="424"/>
        <end position="443"/>
    </location>
</feature>
<sequence length="621" mass="69715">MMAKTNIVVIGAGFAGVSATKKLSKHFKKNKDVLITLIDRHSYQTYMTELHEVAAGRVEPDAIQFDLQRLFNRNKNVDIVTDEVTNLDKENKVVTTVKSTFKYDYIVLAMGGEPNTFNIPGVAEHGLTLWSWEDANTLRRHIKDTVEDAANEHDVEKRKAMLTMVVSGAGFTGVEMIGDLMEWKDRLAIDNKLDPDEFSFYLVEAAPIILGVVTEIEQKKAEAYLKKNGVKIIKSNGVSNVETDKITLTDGTVIPTHTLIWTAGVKANSDVEDFGIEQARAGRLVANKYMEAQGAKDVYLAGDVVYYEEPDNNNQPVPQIVQSAEQTGHTAAANIIASYEGSEKVAHKGNYQGFMISIGSKYGVAYLMDKIHLSGFMAMAVKHLINLYYLFSIGSLFYMVKYIHHEFFHNRDGRNIFRKHLSRYGNVLWSFPMRLFFGSMWLIEGLKKMFGILGAASWFGDEVALPFSWLQDPTSGATEAVEAVKGVFSLSYVYGEEPMMVLDKMPGWFESIMEFMVPNVQVALFMQKTMTLVEIAIGLALIFGLFTWLASAVTIGLVITFCLSGMFYWANMWFIPAAFSLMNGAGRALGLDYYVIPWLSKKLGKWWYGDIKSIYERGIED</sequence>
<evidence type="ECO:0000256" key="1">
    <source>
        <dbReference type="ARBA" id="ARBA00004141"/>
    </source>
</evidence>
<keyword evidence="9" id="KW-0520">NAD</keyword>
<keyword evidence="5 12" id="KW-0812">Transmembrane</keyword>
<keyword evidence="4" id="KW-0285">Flavoprotein</keyword>
<dbReference type="InterPro" id="IPR023753">
    <property type="entry name" value="FAD/NAD-binding_dom"/>
</dbReference>
<accession>A0A1S6IRE2</accession>
<evidence type="ECO:0000256" key="7">
    <source>
        <dbReference type="ARBA" id="ARBA00022989"/>
    </source>
</evidence>
<comment type="catalytic activity">
    <reaction evidence="11">
        <text>a quinone + NADH + H(+) = a quinol + NAD(+)</text>
        <dbReference type="Rhea" id="RHEA:46160"/>
        <dbReference type="ChEBI" id="CHEBI:15378"/>
        <dbReference type="ChEBI" id="CHEBI:24646"/>
        <dbReference type="ChEBI" id="CHEBI:57540"/>
        <dbReference type="ChEBI" id="CHEBI:57945"/>
        <dbReference type="ChEBI" id="CHEBI:132124"/>
        <dbReference type="EC" id="1.6.5.9"/>
    </reaction>
</comment>
<evidence type="ECO:0000256" key="12">
    <source>
        <dbReference type="SAM" id="Phobius"/>
    </source>
</evidence>
<feature type="transmembrane region" description="Helical" evidence="12">
    <location>
        <begin position="508"/>
        <end position="526"/>
    </location>
</feature>
<keyword evidence="8 14" id="KW-0560">Oxidoreductase</keyword>
<evidence type="ECO:0000256" key="10">
    <source>
        <dbReference type="ARBA" id="ARBA00023136"/>
    </source>
</evidence>
<dbReference type="EC" id="1.6.5.9" evidence="3"/>
<dbReference type="STRING" id="708126.BW727_101767"/>
<reference evidence="14 15" key="1">
    <citation type="journal article" date="2014" name="Int. J. Syst. Evol. Microbiol.">
        <title>Jeotgalibaca dankookensis gen. nov., sp. nov., a member of the family Carnobacteriaceae, isolated from seujeot (Korean traditional food).</title>
        <authorList>
            <person name="Lee D.G."/>
            <person name="Trujillo M.E."/>
            <person name="Kang H."/>
            <person name="Ahn T.Y."/>
        </authorList>
    </citation>
    <scope>NUCLEOTIDE SEQUENCE [LARGE SCALE GENOMIC DNA]</scope>
    <source>
        <strain evidence="14 15">EX-07</strain>
    </source>
</reference>
<dbReference type="SUPFAM" id="SSF51905">
    <property type="entry name" value="FAD/NAD(P)-binding domain"/>
    <property type="match status" value="2"/>
</dbReference>
<dbReference type="PANTHER" id="PTHR43706">
    <property type="entry name" value="NADH DEHYDROGENASE"/>
    <property type="match status" value="1"/>
</dbReference>
<comment type="subcellular location">
    <subcellularLocation>
        <location evidence="1">Membrane</location>
        <topology evidence="1">Multi-pass membrane protein</topology>
    </subcellularLocation>
</comment>
<keyword evidence="6" id="KW-0274">FAD</keyword>
<dbReference type="Gene3D" id="3.50.50.100">
    <property type="match status" value="1"/>
</dbReference>
<proteinExistence type="inferred from homology"/>
<dbReference type="AlphaFoldDB" id="A0A1S6IRE2"/>
<evidence type="ECO:0000256" key="3">
    <source>
        <dbReference type="ARBA" id="ARBA00012637"/>
    </source>
</evidence>
<evidence type="ECO:0000313" key="15">
    <source>
        <dbReference type="Proteomes" id="UP000188993"/>
    </source>
</evidence>
<feature type="transmembrane region" description="Helical" evidence="12">
    <location>
        <begin position="387"/>
        <end position="403"/>
    </location>
</feature>
<organism evidence="14 15">
    <name type="scientific">Jeotgalibaca dankookensis</name>
    <dbReference type="NCBI Taxonomy" id="708126"/>
    <lineage>
        <taxon>Bacteria</taxon>
        <taxon>Bacillati</taxon>
        <taxon>Bacillota</taxon>
        <taxon>Bacilli</taxon>
        <taxon>Lactobacillales</taxon>
        <taxon>Carnobacteriaceae</taxon>
        <taxon>Jeotgalibaca</taxon>
    </lineage>
</organism>
<evidence type="ECO:0000256" key="5">
    <source>
        <dbReference type="ARBA" id="ARBA00022692"/>
    </source>
</evidence>
<dbReference type="EMBL" id="CP019728">
    <property type="protein sequence ID" value="AQS54121.1"/>
    <property type="molecule type" value="Genomic_DNA"/>
</dbReference>
<keyword evidence="10 12" id="KW-0472">Membrane</keyword>
<dbReference type="KEGG" id="jda:BW727_101767"/>
<dbReference type="GO" id="GO:0050136">
    <property type="term" value="F:NADH dehydrogenase (quinone) (non-electrogenic) activity"/>
    <property type="evidence" value="ECO:0007669"/>
    <property type="project" value="UniProtKB-EC"/>
</dbReference>
<dbReference type="Pfam" id="PF07681">
    <property type="entry name" value="DoxX"/>
    <property type="match status" value="1"/>
</dbReference>
<dbReference type="InterPro" id="IPR032808">
    <property type="entry name" value="DoxX"/>
</dbReference>
<evidence type="ECO:0000256" key="11">
    <source>
        <dbReference type="ARBA" id="ARBA00047599"/>
    </source>
</evidence>
<evidence type="ECO:0000256" key="6">
    <source>
        <dbReference type="ARBA" id="ARBA00022827"/>
    </source>
</evidence>
<evidence type="ECO:0000259" key="13">
    <source>
        <dbReference type="Pfam" id="PF07992"/>
    </source>
</evidence>
<dbReference type="PANTHER" id="PTHR43706:SF47">
    <property type="entry name" value="EXTERNAL NADH-UBIQUINONE OXIDOREDUCTASE 1, MITOCHONDRIAL-RELATED"/>
    <property type="match status" value="1"/>
</dbReference>
<evidence type="ECO:0000256" key="8">
    <source>
        <dbReference type="ARBA" id="ARBA00023002"/>
    </source>
</evidence>
<name>A0A1S6IRE2_9LACT</name>
<feature type="transmembrane region" description="Helical" evidence="12">
    <location>
        <begin position="538"/>
        <end position="567"/>
    </location>
</feature>
<evidence type="ECO:0000256" key="9">
    <source>
        <dbReference type="ARBA" id="ARBA00023027"/>
    </source>
</evidence>
<dbReference type="PRINTS" id="PR00411">
    <property type="entry name" value="PNDRDTASEI"/>
</dbReference>
<dbReference type="InterPro" id="IPR036188">
    <property type="entry name" value="FAD/NAD-bd_sf"/>
</dbReference>
<dbReference type="PRINTS" id="PR00368">
    <property type="entry name" value="FADPNR"/>
</dbReference>
<evidence type="ECO:0000256" key="4">
    <source>
        <dbReference type="ARBA" id="ARBA00022630"/>
    </source>
</evidence>
<gene>
    <name evidence="14" type="primary">yjlD</name>
    <name evidence="14" type="ORF">BW727_101767</name>
</gene>
<evidence type="ECO:0000256" key="2">
    <source>
        <dbReference type="ARBA" id="ARBA00005272"/>
    </source>
</evidence>
<evidence type="ECO:0000313" key="14">
    <source>
        <dbReference type="EMBL" id="AQS54121.1"/>
    </source>
</evidence>
<keyword evidence="15" id="KW-1185">Reference proteome</keyword>
<dbReference type="InterPro" id="IPR045024">
    <property type="entry name" value="NDH-2"/>
</dbReference>
<feature type="domain" description="FAD/NAD(P)-binding" evidence="13">
    <location>
        <begin position="6"/>
        <end position="328"/>
    </location>
</feature>
<feature type="transmembrane region" description="Helical" evidence="12">
    <location>
        <begin position="573"/>
        <end position="596"/>
    </location>
</feature>
<comment type="similarity">
    <text evidence="2">Belongs to the NADH dehydrogenase family.</text>
</comment>
<keyword evidence="7 12" id="KW-1133">Transmembrane helix</keyword>